<dbReference type="PROSITE" id="PS00189">
    <property type="entry name" value="LIPOYL"/>
    <property type="match status" value="1"/>
</dbReference>
<proteinExistence type="inferred from homology"/>
<comment type="catalytic activity">
    <reaction evidence="12 16">
        <text>N(6)-[(R)-dihydrolipoyl]-L-lysyl-[protein] + NAD(+) = N(6)-[(R)-lipoyl]-L-lysyl-[protein] + NADH + H(+)</text>
        <dbReference type="Rhea" id="RHEA:15045"/>
        <dbReference type="Rhea" id="RHEA-COMP:10474"/>
        <dbReference type="Rhea" id="RHEA-COMP:10475"/>
        <dbReference type="ChEBI" id="CHEBI:15378"/>
        <dbReference type="ChEBI" id="CHEBI:57540"/>
        <dbReference type="ChEBI" id="CHEBI:57945"/>
        <dbReference type="ChEBI" id="CHEBI:83099"/>
        <dbReference type="ChEBI" id="CHEBI:83100"/>
        <dbReference type="EC" id="1.8.1.4"/>
    </reaction>
</comment>
<evidence type="ECO:0000256" key="10">
    <source>
        <dbReference type="ARBA" id="ARBA00023157"/>
    </source>
</evidence>
<dbReference type="PATRIC" id="fig|1561003.3.peg.54"/>
<dbReference type="PROSITE" id="PS00076">
    <property type="entry name" value="PYRIDINE_REDOX_1"/>
    <property type="match status" value="1"/>
</dbReference>
<evidence type="ECO:0000256" key="9">
    <source>
        <dbReference type="ARBA" id="ARBA00023027"/>
    </source>
</evidence>
<dbReference type="SUPFAM" id="SSF51905">
    <property type="entry name" value="FAD/NAD(P)-binding domain"/>
    <property type="match status" value="1"/>
</dbReference>
<dbReference type="GO" id="GO:0050660">
    <property type="term" value="F:flavin adenine dinucleotide binding"/>
    <property type="evidence" value="ECO:0007669"/>
    <property type="project" value="InterPro"/>
</dbReference>
<dbReference type="InterPro" id="IPR006258">
    <property type="entry name" value="Lipoamide_DH"/>
</dbReference>
<keyword evidence="11 16" id="KW-0676">Redox-active center</keyword>
<reference evidence="19" key="1">
    <citation type="submission" date="2015-11" db="EMBL/GenBank/DDBJ databases">
        <authorList>
            <person name="Seth-Smith H.M.B."/>
        </authorList>
    </citation>
    <scope>NUCLEOTIDE SEQUENCE [LARGE SCALE GENOMIC DNA]</scope>
    <source>
        <strain evidence="19">2013Ark11</strain>
    </source>
</reference>
<dbReference type="STRING" id="1561003.Ark11_0056"/>
<dbReference type="OrthoDB" id="9800167at2"/>
<dbReference type="SUPFAM" id="SSF51230">
    <property type="entry name" value="Single hybrid motif"/>
    <property type="match status" value="1"/>
</dbReference>
<dbReference type="AlphaFoldDB" id="A0A0S4M6A0"/>
<keyword evidence="9 14" id="KW-0520">NAD</keyword>
<feature type="binding site" evidence="14">
    <location>
        <position position="160"/>
    </location>
    <ligand>
        <name>FAD</name>
        <dbReference type="ChEBI" id="CHEBI:57692"/>
    </ligand>
</feature>
<feature type="binding site" evidence="14">
    <location>
        <position position="416"/>
    </location>
    <ligand>
        <name>FAD</name>
        <dbReference type="ChEBI" id="CHEBI:57692"/>
    </ligand>
</feature>
<dbReference type="PANTHER" id="PTHR22912:SF160">
    <property type="entry name" value="DIHYDROLIPOYL DEHYDROGENASE"/>
    <property type="match status" value="1"/>
</dbReference>
<protein>
    <recommendedName>
        <fullName evidence="4 16">Dihydrolipoyl dehydrogenase</fullName>
        <ecNumber evidence="3 16">1.8.1.4</ecNumber>
    </recommendedName>
</protein>
<sequence length="575" mass="62116">MKKSLNVVVPDLSGPSKACVIECLLSPGDRVKSGDTLLVLEIDKAAVEVPSPSSGCIDKYLVSVGDEVSIGQTVVTIFSDQEFADQHQEKDSFVATQRNISVNLVQDAKDDVFDLLVIGAGPGGYCAAFRAADEGLRVLLVDRRPTLGGVCLNVGCIPSKALLHVARCLEEAKEAESFGVSWGDPSIDLEKLRHWKDDVVEKLSSGLAKMAVARNVTFIQGDAKFCDDNHVIIHKDGATLRYAFKFALIATGSEPVKLPFFPDDPRIWYSTDALSLSTIPNKMLIIGGGGIGLEMATVYSALGSRVSIVESQDNLLNMLDDDLRKVWWSTNQRRFSDVFLQSKVKGASVSSEGVLVNFEGPQGGFSHTYDIVLVCVGRRVSAEHLNLPNLVCDQKGYIVVDDQMRTSYGNIYAIGDIVGEPMLAHKSTHQAHVVSESILGNPVSFDAYQVPFVVYSDPEIAWTGLTEARCRHDGREIELGSFPWASSGRAISQQRTDGMTKLIFDKKTKRIIGAGVVGVHAGDLLGELCLAIEMGAEAVDLARTIHPHPTLCESVGLAAEVALGICADTLPSSRR</sequence>
<dbReference type="GO" id="GO:0004148">
    <property type="term" value="F:dihydrolipoyl dehydrogenase (NADH) activity"/>
    <property type="evidence" value="ECO:0007669"/>
    <property type="project" value="UniProtKB-EC"/>
</dbReference>
<keyword evidence="6" id="KW-0450">Lipoyl</keyword>
<feature type="domain" description="Lipoyl-binding" evidence="17">
    <location>
        <begin position="4"/>
        <end position="78"/>
    </location>
</feature>
<dbReference type="Gene3D" id="2.40.50.100">
    <property type="match status" value="1"/>
</dbReference>
<feature type="disulfide bond" description="Redox-active" evidence="15">
    <location>
        <begin position="151"/>
        <end position="156"/>
    </location>
</feature>
<dbReference type="InterPro" id="IPR036188">
    <property type="entry name" value="FAD/NAD-bd_sf"/>
</dbReference>
<comment type="cofactor">
    <cofactor evidence="1">
        <name>(R)-lipoate</name>
        <dbReference type="ChEBI" id="CHEBI:83088"/>
    </cofactor>
</comment>
<dbReference type="PIRSF" id="PIRSF000350">
    <property type="entry name" value="Mercury_reductase_MerA"/>
    <property type="match status" value="1"/>
</dbReference>
<feature type="binding site" evidence="14">
    <location>
        <begin position="251"/>
        <end position="253"/>
    </location>
    <ligand>
        <name>FAD</name>
        <dbReference type="ChEBI" id="CHEBI:57692"/>
    </ligand>
</feature>
<evidence type="ECO:0000256" key="14">
    <source>
        <dbReference type="PIRSR" id="PIRSR000350-3"/>
    </source>
</evidence>
<evidence type="ECO:0000256" key="1">
    <source>
        <dbReference type="ARBA" id="ARBA00001938"/>
    </source>
</evidence>
<evidence type="ECO:0000256" key="4">
    <source>
        <dbReference type="ARBA" id="ARBA00016961"/>
    </source>
</evidence>
<accession>A0A0S4M6A0</accession>
<dbReference type="Pfam" id="PF07992">
    <property type="entry name" value="Pyr_redox_2"/>
    <property type="match status" value="1"/>
</dbReference>
<gene>
    <name evidence="18" type="primary">lpdA</name>
    <name evidence="18" type="ORF">Ark11_0056</name>
</gene>
<dbReference type="CDD" id="cd06849">
    <property type="entry name" value="lipoyl_domain"/>
    <property type="match status" value="1"/>
</dbReference>
<dbReference type="InterPro" id="IPR050151">
    <property type="entry name" value="Class-I_Pyr_Nuc-Dis_Oxidored"/>
</dbReference>
<feature type="binding site" evidence="14">
    <location>
        <position position="377"/>
    </location>
    <ligand>
        <name>NAD(+)</name>
        <dbReference type="ChEBI" id="CHEBI:57540"/>
    </ligand>
</feature>
<evidence type="ECO:0000256" key="7">
    <source>
        <dbReference type="ARBA" id="ARBA00022827"/>
    </source>
</evidence>
<dbReference type="PRINTS" id="PR00368">
    <property type="entry name" value="FADPNR"/>
</dbReference>
<dbReference type="SUPFAM" id="SSF55424">
    <property type="entry name" value="FAD/NAD-linked reductases, dimerisation (C-terminal) domain"/>
    <property type="match status" value="1"/>
</dbReference>
<comment type="cofactor">
    <cofactor evidence="14 16">
        <name>FAD</name>
        <dbReference type="ChEBI" id="CHEBI:57692"/>
    </cofactor>
    <text evidence="14 16">Binds 1 FAD per subunit.</text>
</comment>
<evidence type="ECO:0000256" key="5">
    <source>
        <dbReference type="ARBA" id="ARBA00022630"/>
    </source>
</evidence>
<evidence type="ECO:0000256" key="11">
    <source>
        <dbReference type="ARBA" id="ARBA00023284"/>
    </source>
</evidence>
<name>A0A0S4M6A0_9BURK</name>
<evidence type="ECO:0000256" key="6">
    <source>
        <dbReference type="ARBA" id="ARBA00022823"/>
    </source>
</evidence>
<feature type="binding site" evidence="14">
    <location>
        <begin position="287"/>
        <end position="294"/>
    </location>
    <ligand>
        <name>NAD(+)</name>
        <dbReference type="ChEBI" id="CHEBI:57540"/>
    </ligand>
</feature>
<dbReference type="NCBIfam" id="TIGR01350">
    <property type="entry name" value="lipoamide_DH"/>
    <property type="match status" value="1"/>
</dbReference>
<dbReference type="InterPro" id="IPR003016">
    <property type="entry name" value="2-oxoA_DH_lipoyl-BS"/>
</dbReference>
<keyword evidence="19" id="KW-1185">Reference proteome</keyword>
<feature type="active site" description="Proton acceptor" evidence="13">
    <location>
        <position position="548"/>
    </location>
</feature>
<dbReference type="InterPro" id="IPR001100">
    <property type="entry name" value="Pyr_nuc-diS_OxRdtase"/>
</dbReference>
<evidence type="ECO:0000256" key="16">
    <source>
        <dbReference type="RuleBase" id="RU003692"/>
    </source>
</evidence>
<keyword evidence="10" id="KW-1015">Disulfide bond</keyword>
<organism evidence="18 19">
    <name type="scientific">Candidatus Ichthyocystis hellenicum</name>
    <dbReference type="NCBI Taxonomy" id="1561003"/>
    <lineage>
        <taxon>Bacteria</taxon>
        <taxon>Pseudomonadati</taxon>
        <taxon>Pseudomonadota</taxon>
        <taxon>Betaproteobacteria</taxon>
        <taxon>Burkholderiales</taxon>
        <taxon>Candidatus Ichthyocystis</taxon>
    </lineage>
</organism>
<dbReference type="InterPro" id="IPR000089">
    <property type="entry name" value="Biotin_lipoyl"/>
</dbReference>
<dbReference type="Proteomes" id="UP000198651">
    <property type="component" value="Chromosome I"/>
</dbReference>
<evidence type="ECO:0000256" key="8">
    <source>
        <dbReference type="ARBA" id="ARBA00023002"/>
    </source>
</evidence>
<evidence type="ECO:0000313" key="19">
    <source>
        <dbReference type="Proteomes" id="UP000198651"/>
    </source>
</evidence>
<keyword evidence="7 14" id="KW-0274">FAD</keyword>
<dbReference type="PANTHER" id="PTHR22912">
    <property type="entry name" value="DISULFIDE OXIDOREDUCTASE"/>
    <property type="match status" value="1"/>
</dbReference>
<keyword evidence="8 16" id="KW-0560">Oxidoreductase</keyword>
<evidence type="ECO:0000256" key="15">
    <source>
        <dbReference type="PIRSR" id="PIRSR000350-4"/>
    </source>
</evidence>
<dbReference type="Gene3D" id="3.50.50.60">
    <property type="entry name" value="FAD/NAD(P)-binding domain"/>
    <property type="match status" value="2"/>
</dbReference>
<evidence type="ECO:0000256" key="2">
    <source>
        <dbReference type="ARBA" id="ARBA00007532"/>
    </source>
</evidence>
<evidence type="ECO:0000259" key="17">
    <source>
        <dbReference type="PROSITE" id="PS50968"/>
    </source>
</evidence>
<feature type="binding site" evidence="14">
    <location>
        <position position="310"/>
    </location>
    <ligand>
        <name>NAD(+)</name>
        <dbReference type="ChEBI" id="CHEBI:57540"/>
    </ligand>
</feature>
<dbReference type="PROSITE" id="PS50968">
    <property type="entry name" value="BIOTINYL_LIPOYL"/>
    <property type="match status" value="1"/>
</dbReference>
<dbReference type="Pfam" id="PF02852">
    <property type="entry name" value="Pyr_redox_dim"/>
    <property type="match status" value="1"/>
</dbReference>
<dbReference type="Gene3D" id="3.30.390.30">
    <property type="match status" value="1"/>
</dbReference>
<dbReference type="GO" id="GO:0006103">
    <property type="term" value="P:2-oxoglutarate metabolic process"/>
    <property type="evidence" value="ECO:0007669"/>
    <property type="project" value="TreeGrafter"/>
</dbReference>
<evidence type="ECO:0000256" key="13">
    <source>
        <dbReference type="PIRSR" id="PIRSR000350-2"/>
    </source>
</evidence>
<dbReference type="Pfam" id="PF00364">
    <property type="entry name" value="Biotin_lipoyl"/>
    <property type="match status" value="1"/>
</dbReference>
<dbReference type="PRINTS" id="PR00411">
    <property type="entry name" value="PNDRDTASEI"/>
</dbReference>
<dbReference type="FunFam" id="3.30.390.30:FF:000001">
    <property type="entry name" value="Dihydrolipoyl dehydrogenase"/>
    <property type="match status" value="1"/>
</dbReference>
<dbReference type="InterPro" id="IPR011053">
    <property type="entry name" value="Single_hybrid_motif"/>
</dbReference>
<evidence type="ECO:0000256" key="12">
    <source>
        <dbReference type="ARBA" id="ARBA00049187"/>
    </source>
</evidence>
<comment type="miscellaneous">
    <text evidence="16">The active site is a redox-active disulfide bond.</text>
</comment>
<dbReference type="EC" id="1.8.1.4" evidence="3 16"/>
<dbReference type="InterPro" id="IPR023753">
    <property type="entry name" value="FAD/NAD-binding_dom"/>
</dbReference>
<dbReference type="InterPro" id="IPR016156">
    <property type="entry name" value="FAD/NAD-linked_Rdtase_dimer_sf"/>
</dbReference>
<feature type="binding site" evidence="14">
    <location>
        <begin position="422"/>
        <end position="425"/>
    </location>
    <ligand>
        <name>FAD</name>
        <dbReference type="ChEBI" id="CHEBI:57692"/>
    </ligand>
</feature>
<evidence type="ECO:0000313" key="18">
    <source>
        <dbReference type="EMBL" id="CUT16916.1"/>
    </source>
</evidence>
<dbReference type="EMBL" id="LN906597">
    <property type="protein sequence ID" value="CUT16916.1"/>
    <property type="molecule type" value="Genomic_DNA"/>
</dbReference>
<evidence type="ECO:0000256" key="3">
    <source>
        <dbReference type="ARBA" id="ARBA00012608"/>
    </source>
</evidence>
<keyword evidence="5 16" id="KW-0285">Flavoprotein</keyword>
<dbReference type="RefSeq" id="WP_092342446.1">
    <property type="nucleotide sequence ID" value="NZ_LN906597.1"/>
</dbReference>
<keyword evidence="14" id="KW-0547">Nucleotide-binding</keyword>
<dbReference type="InterPro" id="IPR012999">
    <property type="entry name" value="Pyr_OxRdtase_I_AS"/>
</dbReference>
<dbReference type="InterPro" id="IPR004099">
    <property type="entry name" value="Pyr_nucl-diS_OxRdtase_dimer"/>
</dbReference>
<comment type="similarity">
    <text evidence="2 16">Belongs to the class-I pyridine nucleotide-disulfide oxidoreductase family.</text>
</comment>